<dbReference type="AlphaFoldDB" id="A0A9D3Y5J4"/>
<organism evidence="1 3">
    <name type="scientific">Dreissena polymorpha</name>
    <name type="common">Zebra mussel</name>
    <name type="synonym">Mytilus polymorpha</name>
    <dbReference type="NCBI Taxonomy" id="45954"/>
    <lineage>
        <taxon>Eukaryota</taxon>
        <taxon>Metazoa</taxon>
        <taxon>Spiralia</taxon>
        <taxon>Lophotrochozoa</taxon>
        <taxon>Mollusca</taxon>
        <taxon>Bivalvia</taxon>
        <taxon>Autobranchia</taxon>
        <taxon>Heteroconchia</taxon>
        <taxon>Euheterodonta</taxon>
        <taxon>Imparidentia</taxon>
        <taxon>Neoheterodontei</taxon>
        <taxon>Myida</taxon>
        <taxon>Dreissenoidea</taxon>
        <taxon>Dreissenidae</taxon>
        <taxon>Dreissena</taxon>
    </lineage>
</organism>
<accession>A0A9D3Y5J4</accession>
<name>A0A9D3Y5J4_DREPO</name>
<comment type="caution">
    <text evidence="1">The sequence shown here is derived from an EMBL/GenBank/DDBJ whole genome shotgun (WGS) entry which is preliminary data.</text>
</comment>
<keyword evidence="3" id="KW-1185">Reference proteome</keyword>
<dbReference type="Proteomes" id="UP000828390">
    <property type="component" value="Unassembled WGS sequence"/>
</dbReference>
<evidence type="ECO:0000313" key="3">
    <source>
        <dbReference type="Proteomes" id="UP000828390"/>
    </source>
</evidence>
<reference evidence="1" key="2">
    <citation type="submission" date="2020-11" db="EMBL/GenBank/DDBJ databases">
        <authorList>
            <person name="McCartney M.A."/>
            <person name="Auch B."/>
            <person name="Kono T."/>
            <person name="Mallez S."/>
            <person name="Becker A."/>
            <person name="Gohl D.M."/>
            <person name="Silverstein K.A.T."/>
            <person name="Koren S."/>
            <person name="Bechman K.B."/>
            <person name="Herman A."/>
            <person name="Abrahante J.E."/>
            <person name="Garbe J."/>
        </authorList>
    </citation>
    <scope>NUCLEOTIDE SEQUENCE</scope>
    <source>
        <strain evidence="1">Duluth1</strain>
        <tissue evidence="1">Whole animal</tissue>
    </source>
</reference>
<gene>
    <name evidence="1" type="ORF">DPMN_081713</name>
    <name evidence="2" type="ORF">DPMN_081789</name>
</gene>
<evidence type="ECO:0000313" key="1">
    <source>
        <dbReference type="EMBL" id="KAH3694273.1"/>
    </source>
</evidence>
<evidence type="ECO:0000313" key="2">
    <source>
        <dbReference type="EMBL" id="KAH3694349.1"/>
    </source>
</evidence>
<protein>
    <submittedName>
        <fullName evidence="1">Uncharacterized protein</fullName>
    </submittedName>
</protein>
<sequence>MIGYGRPRRQQCQMDDVDKGVRYSSTTEIMVPPTIYSFIDACPPMFREGSDGSAI</sequence>
<dbReference type="EMBL" id="JAIWYP010000016">
    <property type="protein sequence ID" value="KAH3694349.1"/>
    <property type="molecule type" value="Genomic_DNA"/>
</dbReference>
<proteinExistence type="predicted"/>
<reference evidence="1" key="1">
    <citation type="journal article" date="2019" name="bioRxiv">
        <title>The Genome of the Zebra Mussel, Dreissena polymorpha: A Resource for Invasive Species Research.</title>
        <authorList>
            <person name="McCartney M.A."/>
            <person name="Auch B."/>
            <person name="Kono T."/>
            <person name="Mallez S."/>
            <person name="Zhang Y."/>
            <person name="Obille A."/>
            <person name="Becker A."/>
            <person name="Abrahante J.E."/>
            <person name="Garbe J."/>
            <person name="Badalamenti J.P."/>
            <person name="Herman A."/>
            <person name="Mangelson H."/>
            <person name="Liachko I."/>
            <person name="Sullivan S."/>
            <person name="Sone E.D."/>
            <person name="Koren S."/>
            <person name="Silverstein K.A.T."/>
            <person name="Beckman K.B."/>
            <person name="Gohl D.M."/>
        </authorList>
    </citation>
    <scope>NUCLEOTIDE SEQUENCE</scope>
    <source>
        <strain evidence="1">Duluth1</strain>
        <tissue evidence="1">Whole animal</tissue>
    </source>
</reference>
<dbReference type="EMBL" id="JAIWYP010000016">
    <property type="protein sequence ID" value="KAH3694273.1"/>
    <property type="molecule type" value="Genomic_DNA"/>
</dbReference>